<comment type="caution">
    <text evidence="1">The sequence shown here is derived from an EMBL/GenBank/DDBJ whole genome shotgun (WGS) entry which is preliminary data.</text>
</comment>
<reference evidence="1" key="1">
    <citation type="submission" date="2023-07" db="EMBL/GenBank/DDBJ databases">
        <title>draft genome sequence of fig (Ficus carica).</title>
        <authorList>
            <person name="Takahashi T."/>
            <person name="Nishimura K."/>
        </authorList>
    </citation>
    <scope>NUCLEOTIDE SEQUENCE</scope>
</reference>
<keyword evidence="2" id="KW-1185">Reference proteome</keyword>
<evidence type="ECO:0000313" key="2">
    <source>
        <dbReference type="Proteomes" id="UP001187192"/>
    </source>
</evidence>
<dbReference type="EMBL" id="BTGU01009842">
    <property type="protein sequence ID" value="GMN28890.1"/>
    <property type="molecule type" value="Genomic_DNA"/>
</dbReference>
<dbReference type="Proteomes" id="UP001187192">
    <property type="component" value="Unassembled WGS sequence"/>
</dbReference>
<dbReference type="AlphaFoldDB" id="A0AA87ZCA1"/>
<sequence>MLESRGPKNLTFDCSPSLSPIGDVIIVCCKVGSRTYLPEKLWAIAMVMAKLWRSHDISIFIFVSISISGGNGHCGERRSQL</sequence>
<gene>
    <name evidence="1" type="ORF">TIFTF001_051690</name>
</gene>
<evidence type="ECO:0000313" key="1">
    <source>
        <dbReference type="EMBL" id="GMN28890.1"/>
    </source>
</evidence>
<proteinExistence type="predicted"/>
<protein>
    <submittedName>
        <fullName evidence="1">Uncharacterized protein</fullName>
    </submittedName>
</protein>
<organism evidence="1 2">
    <name type="scientific">Ficus carica</name>
    <name type="common">Common fig</name>
    <dbReference type="NCBI Taxonomy" id="3494"/>
    <lineage>
        <taxon>Eukaryota</taxon>
        <taxon>Viridiplantae</taxon>
        <taxon>Streptophyta</taxon>
        <taxon>Embryophyta</taxon>
        <taxon>Tracheophyta</taxon>
        <taxon>Spermatophyta</taxon>
        <taxon>Magnoliopsida</taxon>
        <taxon>eudicotyledons</taxon>
        <taxon>Gunneridae</taxon>
        <taxon>Pentapetalae</taxon>
        <taxon>rosids</taxon>
        <taxon>fabids</taxon>
        <taxon>Rosales</taxon>
        <taxon>Moraceae</taxon>
        <taxon>Ficeae</taxon>
        <taxon>Ficus</taxon>
    </lineage>
</organism>
<name>A0AA87ZCA1_FICCA</name>
<accession>A0AA87ZCA1</accession>